<dbReference type="InterPro" id="IPR022105">
    <property type="entry name" value="DUF3645"/>
</dbReference>
<proteinExistence type="predicted"/>
<protein>
    <recommendedName>
        <fullName evidence="2">ubiquitinyl hydrolase 1</fullName>
        <ecNumber evidence="2">3.4.19.12</ecNumber>
    </recommendedName>
</protein>
<evidence type="ECO:0000256" key="6">
    <source>
        <dbReference type="ARBA" id="ARBA00022807"/>
    </source>
</evidence>
<feature type="compositionally biased region" description="Basic and acidic residues" evidence="7">
    <location>
        <begin position="2798"/>
        <end position="2809"/>
    </location>
</feature>
<evidence type="ECO:0000256" key="5">
    <source>
        <dbReference type="ARBA" id="ARBA00022801"/>
    </source>
</evidence>
<evidence type="ECO:0000256" key="1">
    <source>
        <dbReference type="ARBA" id="ARBA00000707"/>
    </source>
</evidence>
<dbReference type="EMBL" id="AYSA01000458">
    <property type="protein sequence ID" value="ESZ91788.1"/>
    <property type="molecule type" value="Genomic_DNA"/>
</dbReference>
<dbReference type="HOGENOM" id="CLU_000211_1_0_1"/>
<dbReference type="STRING" id="1432307.W9C7Q9"/>
<evidence type="ECO:0000259" key="8">
    <source>
        <dbReference type="Pfam" id="PF12340"/>
    </source>
</evidence>
<dbReference type="InterPro" id="IPR046541">
    <property type="entry name" value="DUF6606"/>
</dbReference>
<dbReference type="Proteomes" id="UP000019487">
    <property type="component" value="Unassembled WGS sequence"/>
</dbReference>
<evidence type="ECO:0000313" key="12">
    <source>
        <dbReference type="Proteomes" id="UP000019487"/>
    </source>
</evidence>
<evidence type="ECO:0000259" key="10">
    <source>
        <dbReference type="Pfam" id="PF20255"/>
    </source>
</evidence>
<evidence type="ECO:0000313" key="11">
    <source>
        <dbReference type="EMBL" id="ESZ91788.1"/>
    </source>
</evidence>
<dbReference type="GO" id="GO:0004843">
    <property type="term" value="F:cysteine-type deubiquitinase activity"/>
    <property type="evidence" value="ECO:0007669"/>
    <property type="project" value="UniProtKB-EC"/>
</dbReference>
<feature type="region of interest" description="Disordered" evidence="7">
    <location>
        <begin position="2793"/>
        <end position="2812"/>
    </location>
</feature>
<keyword evidence="6" id="KW-0788">Thiol protease</keyword>
<organism evidence="11 12">
    <name type="scientific">Sclerotinia borealis (strain F-4128)</name>
    <dbReference type="NCBI Taxonomy" id="1432307"/>
    <lineage>
        <taxon>Eukaryota</taxon>
        <taxon>Fungi</taxon>
        <taxon>Dikarya</taxon>
        <taxon>Ascomycota</taxon>
        <taxon>Pezizomycotina</taxon>
        <taxon>Leotiomycetes</taxon>
        <taxon>Helotiales</taxon>
        <taxon>Sclerotiniaceae</taxon>
        <taxon>Sclerotinia</taxon>
    </lineage>
</organism>
<accession>W9C7Q9</accession>
<evidence type="ECO:0000256" key="2">
    <source>
        <dbReference type="ARBA" id="ARBA00012759"/>
    </source>
</evidence>
<dbReference type="Pfam" id="PF12359">
    <property type="entry name" value="DUF3645"/>
    <property type="match status" value="1"/>
</dbReference>
<evidence type="ECO:0000256" key="4">
    <source>
        <dbReference type="ARBA" id="ARBA00022786"/>
    </source>
</evidence>
<reference evidence="11 12" key="1">
    <citation type="journal article" date="2014" name="Genome Announc.">
        <title>Draft genome sequence of Sclerotinia borealis, a psychrophilic plant pathogenic fungus.</title>
        <authorList>
            <person name="Mardanov A.V."/>
            <person name="Beletsky A.V."/>
            <person name="Kadnikov V.V."/>
            <person name="Ignatov A.N."/>
            <person name="Ravin N.V."/>
        </authorList>
    </citation>
    <scope>NUCLEOTIDE SEQUENCE [LARGE SCALE GENOMIC DNA]</scope>
    <source>
        <strain evidence="12">F-4157</strain>
    </source>
</reference>
<feature type="domain" description="DUF3645" evidence="9">
    <location>
        <begin position="2329"/>
        <end position="2361"/>
    </location>
</feature>
<dbReference type="EC" id="3.4.19.12" evidence="2"/>
<dbReference type="Pfam" id="PF20255">
    <property type="entry name" value="DUF6606"/>
    <property type="match status" value="1"/>
</dbReference>
<keyword evidence="3" id="KW-0645">Protease</keyword>
<dbReference type="PANTHER" id="PTHR13367:SF34">
    <property type="match status" value="1"/>
</dbReference>
<dbReference type="OrthoDB" id="3182339at2759"/>
<dbReference type="InterPro" id="IPR051346">
    <property type="entry name" value="OTU_Deubiquitinase"/>
</dbReference>
<gene>
    <name evidence="11" type="ORF">SBOR_7826</name>
</gene>
<evidence type="ECO:0000256" key="3">
    <source>
        <dbReference type="ARBA" id="ARBA00022670"/>
    </source>
</evidence>
<keyword evidence="4" id="KW-0833">Ubl conjugation pathway</keyword>
<feature type="domain" description="DUF3638" evidence="8">
    <location>
        <begin position="1986"/>
        <end position="2207"/>
    </location>
</feature>
<feature type="domain" description="DUF6606" evidence="10">
    <location>
        <begin position="10"/>
        <end position="277"/>
    </location>
</feature>
<dbReference type="GO" id="GO:0006508">
    <property type="term" value="P:proteolysis"/>
    <property type="evidence" value="ECO:0007669"/>
    <property type="project" value="UniProtKB-KW"/>
</dbReference>
<name>W9C7Q9_SCLBF</name>
<dbReference type="PANTHER" id="PTHR13367">
    <property type="entry name" value="UBIQUITIN THIOESTERASE"/>
    <property type="match status" value="1"/>
</dbReference>
<sequence>MASSSTLTYVIDHIFLPPKLPQKDDNDFEKDLVLMKECKTSLSLFQAYWPSQEHWRWVACAKMLREMIESRDPCGDMISERLENSLDEMKDKDALAFQIRGQNAGLIIRKSFKQVSFESFELSPTNESVITTKGRLRRRFPGPAIAVGLDKIADSSFREALAHLLTNLDINTPNESWPVATKAKSQTIEVRDTINPKFVTEMLTGILRGIGQPLDVTRIYKRTRDDVLWNKAFKPWRRSPNWLLLRVALQTSLIADSNDDHERYKSFMVFFMARILENALQLSLPSDILFIMAAKISRRVLKLDLRDDPPWMKYIHGIIKATHEELAKRWDELEQETDPLGSQKGWSTSQLSFETDTRLSLSNLRPYLDGIPTRPAISSHGEEYSPECTLRIDTHSSKFPQREVRRLNSGNPTHLALMDIELWVKESLNKWLNSNLYSKKTCSLLAELIQDYTKAATSTYAKSPEDISLMLLTTVDLWVALDRCATHHEPLLKQYKPGFPLSLFDPLLLPKRAQMDRLDRIEKYIKKRDHESTYSSSLIFQDINEKESFAVQYFEQSFHHQKLCREIETSATYERSQKKNELVKKKAQYLDLIQRSESMDHEEVTRWKKNRIITFHPSYCKKCQLKNEANGLQIGVHEWPLPYIELEAKSTVFELDVPIVINHWRDITYTLLVDIFSPSWSLGNRKVYHLRDYKGLCNDDQLQTTRLQLASDSKPFVVSHYRIQKIPQATETNVCVNNGLHYSLYDSKSSKWTSELLNRSNVRNICTFQLPSGSYKTLQWTLNTTFHTPNEVLARQNECSRTLDQNQFYAFGMMRSGHRLQWRNLARELTARILNFSHEETYMLVAQTAWQAGCSSTSPCRESHIDLKEEEFGISLLSAMENVLGTVEGNWQGTMAVRTCIILAVRLLSLSPYTEVQNGCYRLLGRARECTLRWTRDLGEVLGECQNAEESKTLSLRALEVALTCHSTFEVKQGHLSQLLRSNEDIAVITECCIVIHERCPATTESLPQSLKIMLLQYEKLSHFLEPELRRRILRDSEGIDRTIQRIWAGYLPSNSWATFNRPNERWLMTNTSSVEEGYSSKTVHYNILDGSLLVDGLPLTRVPRSYELHETYRRLFGEKVLEVIPSTMEGMMFEMRNEIDGQQVHFQMFGTELIIRTRRQRKICELVPASKMRNDFPRAFIEDYAHWLDIDTGKIEWRPLRHAWTSCSKNWQMRVDRREILVLSNGSQKMIDIHSATARIISKILSPLEQETHIHIALNCDTKILEVQLPRLKLDFFLKDAQSLLESKQFRGMVVDKNQSIGAFTGLVNKLVLHQADQTSRCVLVPYGNVSFTPQGHHVQVTIDMTPGLEVKYHSYQLDNLLGRLVGNGSLQSRLFKIYLHALTSHCLIDRLTRHTGTEQALHDLAGAATRSFVELEPVDIELLEKIAQLTPQRQFYPKYLQVTQQVEWKLLSPLSQHCEFHEQVISILDQAKSFQIFQEHRITLPSLGIHSKQFLRERAAIRESSFQVHGFGAVALTADDDKIYDARDQCIDTDRELRTCQTSRLVNDWSKELAVCPQLLSKVESWTGPLKGPEFHDLILGFDLKWLEDPTGFLPSYWCTLHKVLSQSVVKRDKYKVMVLLSTLSYSRYANQELILTLLAFATSPRLRTLQPPHYPMFQLVDGYEPVEQKLVSLAVNHARDFINCPEYNLIDLFGDRQQEYERAIDEHARIFARNLIAQWPTTDISTPTEANLNTYIKVQQAVESASLHFQSWHRNAEFQEYIQQVQAILDDLNPKEQHLQDYSIPRTVDQYNFRRPYINFDDLMSTEAPLLPIPNPENFEEWMIRSTRGSTNQTKIKELLAKISSNCSTMHEEQYAADLAKSLEALSEESSVKLKDVQNLKSCLQAYFIRARHYKEDIYNKICENLQTGLHPFLREAQMLPRLSPISILSHLARGNVTTLPCDWKMILVQYGLSITSFQYAKRLLASTRNKVELLSELENPGHQNWNPMQHPQRLLLEIESNILIRQPQAAIAQEMVSPSSGSNSVMQLNMGQGKTSVIVPLSAEELADGIKLVRVIVLKSLATQMFQTLVEKLGGMLNRRIVYMPISRSLSLNVHQGRQICQMYRDCKENGSILLLQPEHLLSYELMGFDRLLSGELELGKILIESQDWLYANSRDILDESDEILSIRRELIYTIGVQRAIDFSPERWNIIQYVLEMLSLSAKHVLEQFPHGLEVIPSPPGGLPRLRILQTAAGEKLLENVARQLCENGLKGVPVWTLSEKLKTALFMFLTDPSQSALSLNVLQKSRFWSESIGSSLLLLKGLFAHGILRFVLEQKRWRVNYGLDPSRSMLAVPYHAKDSPEARSEFSHPDTTIVLTCLSYYYSGLSDQQIYSSFAVLLQSDDAQEKYDRWVEDSPELPGPFKHITGVNLSDAGQCSRELFPPLRFSKGIINFYLSVLVFPKEMKEFPHKLSSSGWDIARKKSHPTTGFSGTNDSRYVLPLSIDQRDSPKQLSTNAAMLDCLLRPENSFIDIEQFSATGVLDAEVLLGIISNLRPQVRVIIDVGAQVLELENEEMAKEWLSRVPESQAQAAIFFDNRNEIWVLSRDGRKEPLLMSPFSKQMDQCLVYLDESHTRGTDLKLPPNYRAIVTLGPGLVKDRLVQACMRMRKLGNGQSVVLCSSMEVQRKILECSGRTKGDIEIVDVLRWSVRESCTHTNKMIPLWAIQGMRHQNRRLVFTGSSTIKDRVERILEPEAQTLQQRYGDEDTRFENPISPITTNDLTEDCEKQINDIRTKCKKFEVASLTSATCEEEQERELSPENEREQQVELPPPLTPCPHIIHKDVRQLAVSGVLSRSSKAFLPAFQTLRSTTAIPYYDSAWPNDLLVTADFVNTVQAADTQPLDDFLRPVHWIVSCKRGSIRDFVILSPYEAQELLPSIKQYKKTILHVYSPRLSASVPTLEDLKFCAIPSVPASWSTPPISNQLNIFAGQLYIQTYEDYLSLCSFLGICSHHLDNKDMEIGHDGFVSPEYRTRSSLTQACPFRTSPVPFVRTIMMLRRKGQSISFSHMGRIFNGELIVQDQFSR</sequence>
<comment type="catalytic activity">
    <reaction evidence="1">
        <text>Thiol-dependent hydrolysis of ester, thioester, amide, peptide and isopeptide bonds formed by the C-terminal Gly of ubiquitin (a 76-residue protein attached to proteins as an intracellular targeting signal).</text>
        <dbReference type="EC" id="3.4.19.12"/>
    </reaction>
</comment>
<keyword evidence="12" id="KW-1185">Reference proteome</keyword>
<evidence type="ECO:0000259" key="9">
    <source>
        <dbReference type="Pfam" id="PF12359"/>
    </source>
</evidence>
<comment type="caution">
    <text evidence="11">The sequence shown here is derived from an EMBL/GenBank/DDBJ whole genome shotgun (WGS) entry which is preliminary data.</text>
</comment>
<keyword evidence="5" id="KW-0378">Hydrolase</keyword>
<dbReference type="Pfam" id="PF12340">
    <property type="entry name" value="DUF3638"/>
    <property type="match status" value="1"/>
</dbReference>
<evidence type="ECO:0000256" key="7">
    <source>
        <dbReference type="SAM" id="MobiDB-lite"/>
    </source>
</evidence>
<dbReference type="InterPro" id="IPR022099">
    <property type="entry name" value="DUF3638"/>
</dbReference>